<feature type="transmembrane region" description="Helical" evidence="11">
    <location>
        <begin position="332"/>
        <end position="352"/>
    </location>
</feature>
<organism evidence="14 15">
    <name type="scientific">Rhodococcus rhodochrous</name>
    <dbReference type="NCBI Taxonomy" id="1829"/>
    <lineage>
        <taxon>Bacteria</taxon>
        <taxon>Bacillati</taxon>
        <taxon>Actinomycetota</taxon>
        <taxon>Actinomycetes</taxon>
        <taxon>Mycobacteriales</taxon>
        <taxon>Nocardiaceae</taxon>
        <taxon>Rhodococcus</taxon>
    </lineage>
</organism>
<dbReference type="AlphaFoldDB" id="A0AA46WX69"/>
<name>A0AA46WX69_RHORH</name>
<keyword evidence="7 10" id="KW-0067">ATP-binding</keyword>
<dbReference type="InterPro" id="IPR017441">
    <property type="entry name" value="Protein_kinase_ATP_BS"/>
</dbReference>
<dbReference type="CDD" id="cd06577">
    <property type="entry name" value="PASTA_pknB"/>
    <property type="match status" value="4"/>
</dbReference>
<dbReference type="CDD" id="cd14014">
    <property type="entry name" value="STKc_PknB_like"/>
    <property type="match status" value="1"/>
</dbReference>
<evidence type="ECO:0000256" key="10">
    <source>
        <dbReference type="PROSITE-ProRule" id="PRU10141"/>
    </source>
</evidence>
<dbReference type="PROSITE" id="PS50011">
    <property type="entry name" value="PROTEIN_KINASE_DOM"/>
    <property type="match status" value="1"/>
</dbReference>
<sequence length="634" mass="66611">MTTPRKLSSRYELGEILGFGGMSEVHLARDLRLGRDVAIKVLRADLARDPTFYLRFRREAQNAAALNHPAIVAVYDTGEAETEAGPLPYIVMEYVEGDTLRDIVRADGPMTPKRAMEIIADVCAALDFSHRNMIVHRDVKPANVMINKAGAVKVMDFGIARAISDAASPMTQTAAVIGTAQYLSPEQARGEQVDARSDVYSVGCVLFEILTGEPPFKGDSPVAVAYQHVREDPPLPSSVNSSVPPELDSVILKAMAKNPANRYQSAAEMRSDLIRVLSGQRPSAPMVMTDEDRTTLIDSVDNNTGRHSRVAAVGAAGAPADDSGNGSVLKKVLLGIAAVAVVGIVGVFLWSLGPGSTAAQVAVPDVRNLSAEIAESQLQNAGFRVSIQQKSDAVVANGNVINTRPVPGSQAEEGSTVTLEVSSGPEQVQIPRLEGMTQERAAQELSAVGLRLDPNVGRAPSAADDEDLVVDQTPDAGASVDRDSAITIKLGSGPELVRVPNVVGQNAEVATDNIEGAGFKVVVEQIDSSETEGTVVSTSPAGGASTEQGSTVTVRVSNGDRIEMPVITNRSVSDALAALRSAGWTGNASQLQQTREATLDVDLVGTVITQAQPPGSEISKNQPISVGVGVLGIR</sequence>
<dbReference type="EC" id="2.7.11.1" evidence="1"/>
<dbReference type="Gene3D" id="1.10.510.10">
    <property type="entry name" value="Transferase(Phosphotransferase) domain 1"/>
    <property type="match status" value="1"/>
</dbReference>
<protein>
    <recommendedName>
        <fullName evidence="1">non-specific serine/threonine protein kinase</fullName>
        <ecNumber evidence="1">2.7.11.1</ecNumber>
    </recommendedName>
</protein>
<feature type="domain" description="PASTA" evidence="13">
    <location>
        <begin position="559"/>
        <end position="630"/>
    </location>
</feature>
<evidence type="ECO:0000256" key="3">
    <source>
        <dbReference type="ARBA" id="ARBA00022679"/>
    </source>
</evidence>
<evidence type="ECO:0000256" key="2">
    <source>
        <dbReference type="ARBA" id="ARBA00022527"/>
    </source>
</evidence>
<dbReference type="PROSITE" id="PS00108">
    <property type="entry name" value="PROTEIN_KINASE_ST"/>
    <property type="match status" value="1"/>
</dbReference>
<dbReference type="Pfam" id="PF00069">
    <property type="entry name" value="Pkinase"/>
    <property type="match status" value="1"/>
</dbReference>
<evidence type="ECO:0000256" key="9">
    <source>
        <dbReference type="ARBA" id="ARBA00048679"/>
    </source>
</evidence>
<keyword evidence="6 14" id="KW-0418">Kinase</keyword>
<feature type="binding site" evidence="10">
    <location>
        <position position="40"/>
    </location>
    <ligand>
        <name>ATP</name>
        <dbReference type="ChEBI" id="CHEBI:30616"/>
    </ligand>
</feature>
<keyword evidence="5 10" id="KW-0547">Nucleotide-binding</keyword>
<dbReference type="GO" id="GO:0004674">
    <property type="term" value="F:protein serine/threonine kinase activity"/>
    <property type="evidence" value="ECO:0007669"/>
    <property type="project" value="UniProtKB-KW"/>
</dbReference>
<evidence type="ECO:0000313" key="14">
    <source>
        <dbReference type="EMBL" id="UZF45177.1"/>
    </source>
</evidence>
<evidence type="ECO:0000256" key="8">
    <source>
        <dbReference type="ARBA" id="ARBA00047899"/>
    </source>
</evidence>
<dbReference type="Gene3D" id="3.30.200.20">
    <property type="entry name" value="Phosphorylase Kinase, domain 1"/>
    <property type="match status" value="1"/>
</dbReference>
<accession>A0AA46WX69</accession>
<evidence type="ECO:0000256" key="1">
    <source>
        <dbReference type="ARBA" id="ARBA00012513"/>
    </source>
</evidence>
<evidence type="ECO:0000256" key="4">
    <source>
        <dbReference type="ARBA" id="ARBA00022737"/>
    </source>
</evidence>
<dbReference type="FunFam" id="1.10.510.10:FF:000021">
    <property type="entry name" value="Serine/threonine protein kinase"/>
    <property type="match status" value="1"/>
</dbReference>
<keyword evidence="11" id="KW-0812">Transmembrane</keyword>
<proteinExistence type="predicted"/>
<dbReference type="Pfam" id="PF03793">
    <property type="entry name" value="PASTA"/>
    <property type="match status" value="4"/>
</dbReference>
<dbReference type="Gene3D" id="3.30.10.20">
    <property type="match status" value="4"/>
</dbReference>
<evidence type="ECO:0000259" key="12">
    <source>
        <dbReference type="PROSITE" id="PS50011"/>
    </source>
</evidence>
<evidence type="ECO:0000256" key="7">
    <source>
        <dbReference type="ARBA" id="ARBA00022840"/>
    </source>
</evidence>
<dbReference type="EMBL" id="CP083974">
    <property type="protein sequence ID" value="UZF45177.1"/>
    <property type="molecule type" value="Genomic_DNA"/>
</dbReference>
<evidence type="ECO:0000256" key="5">
    <source>
        <dbReference type="ARBA" id="ARBA00022741"/>
    </source>
</evidence>
<evidence type="ECO:0000313" key="15">
    <source>
        <dbReference type="Proteomes" id="UP001162740"/>
    </source>
</evidence>
<dbReference type="SMART" id="SM00740">
    <property type="entry name" value="PASTA"/>
    <property type="match status" value="4"/>
</dbReference>
<reference evidence="14 15" key="1">
    <citation type="journal article" date="2021" name="Front. Microbiol.">
        <title>Bacterial Transformation of Aromatic Monomers in Softwood Black Liquor.</title>
        <authorList>
            <person name="Navas L.E."/>
            <person name="Dexter G."/>
            <person name="Liu J."/>
            <person name="Levy-Booth D."/>
            <person name="Cho M."/>
            <person name="Jang S.K."/>
            <person name="Mansfield S.D."/>
            <person name="Renneckar S."/>
            <person name="Mohn W.W."/>
            <person name="Eltis L.D."/>
        </authorList>
    </citation>
    <scope>NUCLEOTIDE SEQUENCE [LARGE SCALE GENOMIC DNA]</scope>
    <source>
        <strain evidence="14 15">GD02</strain>
    </source>
</reference>
<dbReference type="RefSeq" id="WP_229582221.1">
    <property type="nucleotide sequence ID" value="NZ_CP083974.1"/>
</dbReference>
<dbReference type="PANTHER" id="PTHR43289:SF6">
    <property type="entry name" value="SERINE_THREONINE-PROTEIN KINASE NEKL-3"/>
    <property type="match status" value="1"/>
</dbReference>
<dbReference type="FunFam" id="3.30.200.20:FF:000035">
    <property type="entry name" value="Serine/threonine protein kinase Stk1"/>
    <property type="match status" value="1"/>
</dbReference>
<evidence type="ECO:0000256" key="6">
    <source>
        <dbReference type="ARBA" id="ARBA00022777"/>
    </source>
</evidence>
<dbReference type="GO" id="GO:0045717">
    <property type="term" value="P:negative regulation of fatty acid biosynthetic process"/>
    <property type="evidence" value="ECO:0007669"/>
    <property type="project" value="UniProtKB-ARBA"/>
</dbReference>
<dbReference type="InterPro" id="IPR005543">
    <property type="entry name" value="PASTA_dom"/>
</dbReference>
<evidence type="ECO:0000259" key="13">
    <source>
        <dbReference type="PROSITE" id="PS51178"/>
    </source>
</evidence>
<comment type="catalytic activity">
    <reaction evidence="9">
        <text>L-seryl-[protein] + ATP = O-phospho-L-seryl-[protein] + ADP + H(+)</text>
        <dbReference type="Rhea" id="RHEA:17989"/>
        <dbReference type="Rhea" id="RHEA-COMP:9863"/>
        <dbReference type="Rhea" id="RHEA-COMP:11604"/>
        <dbReference type="ChEBI" id="CHEBI:15378"/>
        <dbReference type="ChEBI" id="CHEBI:29999"/>
        <dbReference type="ChEBI" id="CHEBI:30616"/>
        <dbReference type="ChEBI" id="CHEBI:83421"/>
        <dbReference type="ChEBI" id="CHEBI:456216"/>
        <dbReference type="EC" id="2.7.11.1"/>
    </reaction>
</comment>
<feature type="domain" description="PASTA" evidence="13">
    <location>
        <begin position="493"/>
        <end position="558"/>
    </location>
</feature>
<keyword evidence="11" id="KW-0472">Membrane</keyword>
<keyword evidence="11" id="KW-1133">Transmembrane helix</keyword>
<dbReference type="InterPro" id="IPR008271">
    <property type="entry name" value="Ser/Thr_kinase_AS"/>
</dbReference>
<feature type="domain" description="Protein kinase" evidence="12">
    <location>
        <begin position="11"/>
        <end position="274"/>
    </location>
</feature>
<feature type="domain" description="PASTA" evidence="13">
    <location>
        <begin position="424"/>
        <end position="492"/>
    </location>
</feature>
<dbReference type="PROSITE" id="PS51178">
    <property type="entry name" value="PASTA"/>
    <property type="match status" value="4"/>
</dbReference>
<dbReference type="Proteomes" id="UP001162740">
    <property type="component" value="Chromosome"/>
</dbReference>
<dbReference type="PROSITE" id="PS00107">
    <property type="entry name" value="PROTEIN_KINASE_ATP"/>
    <property type="match status" value="1"/>
</dbReference>
<dbReference type="GO" id="GO:0005524">
    <property type="term" value="F:ATP binding"/>
    <property type="evidence" value="ECO:0007669"/>
    <property type="project" value="UniProtKB-UniRule"/>
</dbReference>
<comment type="catalytic activity">
    <reaction evidence="8">
        <text>L-threonyl-[protein] + ATP = O-phospho-L-threonyl-[protein] + ADP + H(+)</text>
        <dbReference type="Rhea" id="RHEA:46608"/>
        <dbReference type="Rhea" id="RHEA-COMP:11060"/>
        <dbReference type="Rhea" id="RHEA-COMP:11605"/>
        <dbReference type="ChEBI" id="CHEBI:15378"/>
        <dbReference type="ChEBI" id="CHEBI:30013"/>
        <dbReference type="ChEBI" id="CHEBI:30616"/>
        <dbReference type="ChEBI" id="CHEBI:61977"/>
        <dbReference type="ChEBI" id="CHEBI:456216"/>
        <dbReference type="EC" id="2.7.11.1"/>
    </reaction>
</comment>
<keyword evidence="3" id="KW-0808">Transferase</keyword>
<keyword evidence="2" id="KW-0723">Serine/threonine-protein kinase</keyword>
<evidence type="ECO:0000256" key="11">
    <source>
        <dbReference type="SAM" id="Phobius"/>
    </source>
</evidence>
<keyword evidence="4" id="KW-0677">Repeat</keyword>
<dbReference type="PANTHER" id="PTHR43289">
    <property type="entry name" value="MITOGEN-ACTIVATED PROTEIN KINASE KINASE KINASE 20-RELATED"/>
    <property type="match status" value="1"/>
</dbReference>
<dbReference type="InterPro" id="IPR011009">
    <property type="entry name" value="Kinase-like_dom_sf"/>
</dbReference>
<dbReference type="NCBIfam" id="NF033483">
    <property type="entry name" value="PknB_PASTA_kin"/>
    <property type="match status" value="1"/>
</dbReference>
<feature type="domain" description="PASTA" evidence="13">
    <location>
        <begin position="357"/>
        <end position="423"/>
    </location>
</feature>
<gene>
    <name evidence="14" type="primary">pknB</name>
    <name evidence="14" type="ORF">KUM34_000175</name>
</gene>
<dbReference type="SUPFAM" id="SSF56112">
    <property type="entry name" value="Protein kinase-like (PK-like)"/>
    <property type="match status" value="1"/>
</dbReference>
<dbReference type="InterPro" id="IPR000719">
    <property type="entry name" value="Prot_kinase_dom"/>
</dbReference>
<dbReference type="SMART" id="SM00220">
    <property type="entry name" value="S_TKc"/>
    <property type="match status" value="1"/>
</dbReference>